<feature type="compositionally biased region" description="Gly residues" evidence="1">
    <location>
        <begin position="17"/>
        <end position="26"/>
    </location>
</feature>
<reference evidence="3" key="2">
    <citation type="journal article" date="2020" name="Nat. Commun.">
        <title>Large-scale genome sequencing of mycorrhizal fungi provides insights into the early evolution of symbiotic traits.</title>
        <authorList>
            <person name="Miyauchi S."/>
            <person name="Kiss E."/>
            <person name="Kuo A."/>
            <person name="Drula E."/>
            <person name="Kohler A."/>
            <person name="Sanchez-Garcia M."/>
            <person name="Morin E."/>
            <person name="Andreopoulos B."/>
            <person name="Barry K.W."/>
            <person name="Bonito G."/>
            <person name="Buee M."/>
            <person name="Carver A."/>
            <person name="Chen C."/>
            <person name="Cichocki N."/>
            <person name="Clum A."/>
            <person name="Culley D."/>
            <person name="Crous P.W."/>
            <person name="Fauchery L."/>
            <person name="Girlanda M."/>
            <person name="Hayes R.D."/>
            <person name="Keri Z."/>
            <person name="LaButti K."/>
            <person name="Lipzen A."/>
            <person name="Lombard V."/>
            <person name="Magnuson J."/>
            <person name="Maillard F."/>
            <person name="Murat C."/>
            <person name="Nolan M."/>
            <person name="Ohm R.A."/>
            <person name="Pangilinan J."/>
            <person name="Pereira M.F."/>
            <person name="Perotto S."/>
            <person name="Peter M."/>
            <person name="Pfister S."/>
            <person name="Riley R."/>
            <person name="Sitrit Y."/>
            <person name="Stielow J.B."/>
            <person name="Szollosi G."/>
            <person name="Zifcakova L."/>
            <person name="Stursova M."/>
            <person name="Spatafora J.W."/>
            <person name="Tedersoo L."/>
            <person name="Vaario L.M."/>
            <person name="Yamada A."/>
            <person name="Yan M."/>
            <person name="Wang P."/>
            <person name="Xu J."/>
            <person name="Bruns T."/>
            <person name="Baldrian P."/>
            <person name="Vilgalys R."/>
            <person name="Dunand C."/>
            <person name="Henrissat B."/>
            <person name="Grigoriev I.V."/>
            <person name="Hibbett D."/>
            <person name="Nagy L.G."/>
            <person name="Martin F.M."/>
        </authorList>
    </citation>
    <scope>NUCLEOTIDE SEQUENCE</scope>
    <source>
        <strain evidence="3">BED1</strain>
    </source>
</reference>
<feature type="region of interest" description="Disordered" evidence="1">
    <location>
        <begin position="1"/>
        <end position="26"/>
    </location>
</feature>
<dbReference type="InterPro" id="IPR040773">
    <property type="entry name" value="Rpn6_N"/>
</dbReference>
<sequence length="228" mass="25535">MKELGRTDKGQRDGYQEGMGGRGGHVGQGFDFEQIWVRLTEVTLIDHDAPGNWSGNCMSRQRRVIAGAVKLLEADSVAATNPKRAEEIYKRILDSAASTSNGTSSTGERDQSLRGQEAAMIKLAELHRDQKQIEVIFDRQRRGTAIKSRRQNAGQNTQQTIGEEKRRSCVETDINTRQGPDPHVRWPFGRGQRSIPGYGEWIHKSIQSRSHWPDIKGGKWRGVEMGGV</sequence>
<keyword evidence="4" id="KW-1185">Reference proteome</keyword>
<gene>
    <name evidence="3" type="ORF">L210DRAFT_3637378</name>
</gene>
<accession>A0AAD4BB47</accession>
<evidence type="ECO:0000259" key="2">
    <source>
        <dbReference type="Pfam" id="PF18055"/>
    </source>
</evidence>
<feature type="region of interest" description="Disordered" evidence="1">
    <location>
        <begin position="146"/>
        <end position="166"/>
    </location>
</feature>
<evidence type="ECO:0000313" key="4">
    <source>
        <dbReference type="Proteomes" id="UP001194468"/>
    </source>
</evidence>
<proteinExistence type="predicted"/>
<feature type="domain" description="26S proteasome regulatory subunit Rpn6 N-terminal" evidence="2">
    <location>
        <begin position="74"/>
        <end position="136"/>
    </location>
</feature>
<name>A0AAD4BB47_BOLED</name>
<dbReference type="Pfam" id="PF18055">
    <property type="entry name" value="RPN6_N"/>
    <property type="match status" value="1"/>
</dbReference>
<protein>
    <recommendedName>
        <fullName evidence="2">26S proteasome regulatory subunit Rpn6 N-terminal domain-containing protein</fullName>
    </recommendedName>
</protein>
<dbReference type="EMBL" id="WHUW01000348">
    <property type="protein sequence ID" value="KAF8415272.1"/>
    <property type="molecule type" value="Genomic_DNA"/>
</dbReference>
<dbReference type="AlphaFoldDB" id="A0AAD4BB47"/>
<comment type="caution">
    <text evidence="3">The sequence shown here is derived from an EMBL/GenBank/DDBJ whole genome shotgun (WGS) entry which is preliminary data.</text>
</comment>
<reference evidence="3" key="1">
    <citation type="submission" date="2019-10" db="EMBL/GenBank/DDBJ databases">
        <authorList>
            <consortium name="DOE Joint Genome Institute"/>
            <person name="Kuo A."/>
            <person name="Miyauchi S."/>
            <person name="Kiss E."/>
            <person name="Drula E."/>
            <person name="Kohler A."/>
            <person name="Sanchez-Garcia M."/>
            <person name="Andreopoulos B."/>
            <person name="Barry K.W."/>
            <person name="Bonito G."/>
            <person name="Buee M."/>
            <person name="Carver A."/>
            <person name="Chen C."/>
            <person name="Cichocki N."/>
            <person name="Clum A."/>
            <person name="Culley D."/>
            <person name="Crous P.W."/>
            <person name="Fauchery L."/>
            <person name="Girlanda M."/>
            <person name="Hayes R."/>
            <person name="Keri Z."/>
            <person name="LaButti K."/>
            <person name="Lipzen A."/>
            <person name="Lombard V."/>
            <person name="Magnuson J."/>
            <person name="Maillard F."/>
            <person name="Morin E."/>
            <person name="Murat C."/>
            <person name="Nolan M."/>
            <person name="Ohm R."/>
            <person name="Pangilinan J."/>
            <person name="Pereira M."/>
            <person name="Perotto S."/>
            <person name="Peter M."/>
            <person name="Riley R."/>
            <person name="Sitrit Y."/>
            <person name="Stielow B."/>
            <person name="Szollosi G."/>
            <person name="Zifcakova L."/>
            <person name="Stursova M."/>
            <person name="Spatafora J.W."/>
            <person name="Tedersoo L."/>
            <person name="Vaario L.-M."/>
            <person name="Yamada A."/>
            <person name="Yan M."/>
            <person name="Wang P."/>
            <person name="Xu J."/>
            <person name="Bruns T."/>
            <person name="Baldrian P."/>
            <person name="Vilgalys R."/>
            <person name="Henrissat B."/>
            <person name="Grigoriev I.V."/>
            <person name="Hibbett D."/>
            <person name="Nagy L.G."/>
            <person name="Martin F.M."/>
        </authorList>
    </citation>
    <scope>NUCLEOTIDE SEQUENCE</scope>
    <source>
        <strain evidence="3">BED1</strain>
    </source>
</reference>
<dbReference type="Proteomes" id="UP001194468">
    <property type="component" value="Unassembled WGS sequence"/>
</dbReference>
<evidence type="ECO:0000256" key="1">
    <source>
        <dbReference type="SAM" id="MobiDB-lite"/>
    </source>
</evidence>
<evidence type="ECO:0000313" key="3">
    <source>
        <dbReference type="EMBL" id="KAF8415272.1"/>
    </source>
</evidence>
<feature type="compositionally biased region" description="Basic and acidic residues" evidence="1">
    <location>
        <begin position="1"/>
        <end position="15"/>
    </location>
</feature>
<organism evidence="3 4">
    <name type="scientific">Boletus edulis BED1</name>
    <dbReference type="NCBI Taxonomy" id="1328754"/>
    <lineage>
        <taxon>Eukaryota</taxon>
        <taxon>Fungi</taxon>
        <taxon>Dikarya</taxon>
        <taxon>Basidiomycota</taxon>
        <taxon>Agaricomycotina</taxon>
        <taxon>Agaricomycetes</taxon>
        <taxon>Agaricomycetidae</taxon>
        <taxon>Boletales</taxon>
        <taxon>Boletineae</taxon>
        <taxon>Boletaceae</taxon>
        <taxon>Boletoideae</taxon>
        <taxon>Boletus</taxon>
    </lineage>
</organism>
<feature type="compositionally biased region" description="Polar residues" evidence="1">
    <location>
        <begin position="151"/>
        <end position="161"/>
    </location>
</feature>